<evidence type="ECO:0000313" key="3">
    <source>
        <dbReference type="Proteomes" id="UP001376459"/>
    </source>
</evidence>
<evidence type="ECO:0000256" key="1">
    <source>
        <dbReference type="SAM" id="Phobius"/>
    </source>
</evidence>
<proteinExistence type="predicted"/>
<gene>
    <name evidence="2" type="ORF">WKI71_00015</name>
</gene>
<feature type="transmembrane region" description="Helical" evidence="1">
    <location>
        <begin position="33"/>
        <end position="54"/>
    </location>
</feature>
<keyword evidence="1" id="KW-0812">Transmembrane</keyword>
<accession>A0ABU8UF31</accession>
<sequence length="136" mass="14490">MGASRTRRVAVVYLILQTAAAALALWLSKRFDVARLAATAVALAPSLPGAYLAWAAYRADRTEAAADTDTKVKSLAAAVAVDEARQRAQLIGPGAHRIDLTFTHRPNPPTTPVAPMPRARSSTSSRITRICALAVW</sequence>
<name>A0ABU8UF31_9ACTN</name>
<feature type="transmembrane region" description="Helical" evidence="1">
    <location>
        <begin position="9"/>
        <end position="27"/>
    </location>
</feature>
<dbReference type="EMBL" id="JBBKAK010000001">
    <property type="protein sequence ID" value="MEJ8667509.1"/>
    <property type="molecule type" value="Genomic_DNA"/>
</dbReference>
<reference evidence="2 3" key="1">
    <citation type="submission" date="2024-03" db="EMBL/GenBank/DDBJ databases">
        <title>Novel Streptomyces species of biotechnological and ecological value are a feature of Machair soil.</title>
        <authorList>
            <person name="Prole J.R."/>
            <person name="Goodfellow M."/>
            <person name="Allenby N."/>
            <person name="Ward A.C."/>
        </authorList>
    </citation>
    <scope>NUCLEOTIDE SEQUENCE [LARGE SCALE GENOMIC DNA]</scope>
    <source>
        <strain evidence="2 3">MS1.AVA.1</strain>
    </source>
</reference>
<keyword evidence="3" id="KW-1185">Reference proteome</keyword>
<organism evidence="2 3">
    <name type="scientific">Streptomyces machairae</name>
    <dbReference type="NCBI Taxonomy" id="3134109"/>
    <lineage>
        <taxon>Bacteria</taxon>
        <taxon>Bacillati</taxon>
        <taxon>Actinomycetota</taxon>
        <taxon>Actinomycetes</taxon>
        <taxon>Kitasatosporales</taxon>
        <taxon>Streptomycetaceae</taxon>
        <taxon>Streptomyces</taxon>
    </lineage>
</organism>
<keyword evidence="1" id="KW-0472">Membrane</keyword>
<keyword evidence="1" id="KW-1133">Transmembrane helix</keyword>
<evidence type="ECO:0000313" key="2">
    <source>
        <dbReference type="EMBL" id="MEJ8667509.1"/>
    </source>
</evidence>
<dbReference type="Proteomes" id="UP001376459">
    <property type="component" value="Unassembled WGS sequence"/>
</dbReference>
<comment type="caution">
    <text evidence="2">The sequence shown here is derived from an EMBL/GenBank/DDBJ whole genome shotgun (WGS) entry which is preliminary data.</text>
</comment>
<evidence type="ECO:0008006" key="4">
    <source>
        <dbReference type="Google" id="ProtNLM"/>
    </source>
</evidence>
<protein>
    <recommendedName>
        <fullName evidence="4">ATP-binding protein</fullName>
    </recommendedName>
</protein>